<gene>
    <name evidence="3" type="ORF">psyc5s11_45330</name>
</gene>
<reference evidence="4" key="1">
    <citation type="submission" date="2021-07" db="EMBL/GenBank/DDBJ databases">
        <title>Complete genome sequencing of a Clostridium isolate.</title>
        <authorList>
            <person name="Ueki A."/>
            <person name="Tonouchi A."/>
        </authorList>
    </citation>
    <scope>NUCLEOTIDE SEQUENCE [LARGE SCALE GENOMIC DNA]</scope>
    <source>
        <strain evidence="4">C5S11</strain>
    </source>
</reference>
<organism evidence="3 4">
    <name type="scientific">Clostridium gelidum</name>
    <dbReference type="NCBI Taxonomy" id="704125"/>
    <lineage>
        <taxon>Bacteria</taxon>
        <taxon>Bacillati</taxon>
        <taxon>Bacillota</taxon>
        <taxon>Clostridia</taxon>
        <taxon>Eubacteriales</taxon>
        <taxon>Clostridiaceae</taxon>
        <taxon>Clostridium</taxon>
    </lineage>
</organism>
<dbReference type="InterPro" id="IPR027417">
    <property type="entry name" value="P-loop_NTPase"/>
</dbReference>
<feature type="coiled-coil region" evidence="1">
    <location>
        <begin position="308"/>
        <end position="339"/>
    </location>
</feature>
<sequence length="537" mass="62434">MLKQIICDKFAQQQINFHYGLNAIVGDDIASNSIGKSTMLMIIDFVFGGEDYIKKNHDVIDNLGHHMFKFSFIFNDSELFFIRTTNEYKFVSICNEKFEVQKIIKLDNFTKLLQGKYKAELEELSFRNIIGRYFRVYGKENLNERKPIQYFEKEITHKSIIALLKLFDKYKIINGLEKQIQKLTDEKKFLVDAAKKDFIPKMTKSLVNQNENKIKLLNGELNRLKESIVSASADIEALVSKEILDLSRNKSILITKRNMCESRLTRTLTNLANKNINIESELERLVTYFPDFNVEQIKKIDAFHVTITKILKEELQKTEKEIRAQIIELDNQIDDLDKKINEKLTIKNVPIYAIDKIVELAANVKQLVDENGYYTKKQELEESIKTSIDNLAVLKETLQDSVCSEINTKLYELNKEIYTDNRRTPTINIHGDKYTFNTYGDTGTGTAFANLITFDLAILDLTCLPAIAHDLPLLKNIENQALENIVELYSKRNKQIFIAIDKINSYSYNTESIIRKYKVLELSKDKLLFIKNWKKED</sequence>
<keyword evidence="4" id="KW-1185">Reference proteome</keyword>
<dbReference type="Proteomes" id="UP000824633">
    <property type="component" value="Chromosome"/>
</dbReference>
<dbReference type="Pfam" id="PF10088">
    <property type="entry name" value="DUF2326"/>
    <property type="match status" value="1"/>
</dbReference>
<dbReference type="EMBL" id="AP024849">
    <property type="protein sequence ID" value="BCZ48466.1"/>
    <property type="molecule type" value="Genomic_DNA"/>
</dbReference>
<evidence type="ECO:0000313" key="4">
    <source>
        <dbReference type="Proteomes" id="UP000824633"/>
    </source>
</evidence>
<proteinExistence type="predicted"/>
<dbReference type="InterPro" id="IPR018760">
    <property type="entry name" value="DUF2326"/>
</dbReference>
<dbReference type="RefSeq" id="WP_224034727.1">
    <property type="nucleotide sequence ID" value="NZ_AP024849.1"/>
</dbReference>
<evidence type="ECO:0000259" key="2">
    <source>
        <dbReference type="Pfam" id="PF10088"/>
    </source>
</evidence>
<name>A0ABN6J5W5_9CLOT</name>
<evidence type="ECO:0000313" key="3">
    <source>
        <dbReference type="EMBL" id="BCZ48466.1"/>
    </source>
</evidence>
<evidence type="ECO:0000256" key="1">
    <source>
        <dbReference type="SAM" id="Coils"/>
    </source>
</evidence>
<dbReference type="Gene3D" id="3.40.50.300">
    <property type="entry name" value="P-loop containing nucleotide triphosphate hydrolases"/>
    <property type="match status" value="1"/>
</dbReference>
<keyword evidence="1" id="KW-0175">Coiled coil</keyword>
<feature type="coiled-coil region" evidence="1">
    <location>
        <begin position="173"/>
        <end position="241"/>
    </location>
</feature>
<feature type="domain" description="DUF2326" evidence="2">
    <location>
        <begin position="415"/>
        <end position="527"/>
    </location>
</feature>
<protein>
    <recommendedName>
        <fullName evidence="2">DUF2326 domain-containing protein</fullName>
    </recommendedName>
</protein>
<accession>A0ABN6J5W5</accession>